<proteinExistence type="predicted"/>
<gene>
    <name evidence="2" type="ORF">ACFO6S_15765</name>
</gene>
<dbReference type="RefSeq" id="WP_378418521.1">
    <property type="nucleotide sequence ID" value="NZ_JBHSFO010000009.1"/>
</dbReference>
<sequence>MTDPENAEVAEAAPVFAESGGNWRVVAAGPMLCLVVLIGDFVVGTGVHWVALTMCAVLLAGFVALQVAAARRHASVCLTDTELRCGTEALALAEIAAVLPAADPFARDLLPWETARALGELSGVPKRRTGIGLRLRGGGIVRAWARDGDALRTALEQAVPDGAVDEGDGR</sequence>
<keyword evidence="1" id="KW-0472">Membrane</keyword>
<evidence type="ECO:0000313" key="3">
    <source>
        <dbReference type="Proteomes" id="UP001595914"/>
    </source>
</evidence>
<accession>A0ABV9FXU2</accession>
<organism evidence="2 3">
    <name type="scientific">Rhodococcus kronopolitis</name>
    <dbReference type="NCBI Taxonomy" id="1460226"/>
    <lineage>
        <taxon>Bacteria</taxon>
        <taxon>Bacillati</taxon>
        <taxon>Actinomycetota</taxon>
        <taxon>Actinomycetes</taxon>
        <taxon>Mycobacteriales</taxon>
        <taxon>Nocardiaceae</taxon>
        <taxon>Rhodococcus</taxon>
    </lineage>
</organism>
<reference evidence="3" key="1">
    <citation type="journal article" date="2019" name="Int. J. Syst. Evol. Microbiol.">
        <title>The Global Catalogue of Microorganisms (GCM) 10K type strain sequencing project: providing services to taxonomists for standard genome sequencing and annotation.</title>
        <authorList>
            <consortium name="The Broad Institute Genomics Platform"/>
            <consortium name="The Broad Institute Genome Sequencing Center for Infectious Disease"/>
            <person name="Wu L."/>
            <person name="Ma J."/>
        </authorList>
    </citation>
    <scope>NUCLEOTIDE SEQUENCE [LARGE SCALE GENOMIC DNA]</scope>
    <source>
        <strain evidence="3">CCUG 54520</strain>
    </source>
</reference>
<keyword evidence="3" id="KW-1185">Reference proteome</keyword>
<evidence type="ECO:0008006" key="4">
    <source>
        <dbReference type="Google" id="ProtNLM"/>
    </source>
</evidence>
<evidence type="ECO:0000313" key="2">
    <source>
        <dbReference type="EMBL" id="MFC4605154.1"/>
    </source>
</evidence>
<evidence type="ECO:0000256" key="1">
    <source>
        <dbReference type="SAM" id="Phobius"/>
    </source>
</evidence>
<keyword evidence="1" id="KW-0812">Transmembrane</keyword>
<protein>
    <recommendedName>
        <fullName evidence="4">DUF3093 domain-containing protein</fullName>
    </recommendedName>
</protein>
<dbReference type="Proteomes" id="UP001595914">
    <property type="component" value="Unassembled WGS sequence"/>
</dbReference>
<feature type="transmembrane region" description="Helical" evidence="1">
    <location>
        <begin position="25"/>
        <end position="43"/>
    </location>
</feature>
<keyword evidence="1" id="KW-1133">Transmembrane helix</keyword>
<name>A0ABV9FXU2_9NOCA</name>
<comment type="caution">
    <text evidence="2">The sequence shown here is derived from an EMBL/GenBank/DDBJ whole genome shotgun (WGS) entry which is preliminary data.</text>
</comment>
<dbReference type="EMBL" id="JBHSFO010000009">
    <property type="protein sequence ID" value="MFC4605154.1"/>
    <property type="molecule type" value="Genomic_DNA"/>
</dbReference>
<feature type="transmembrane region" description="Helical" evidence="1">
    <location>
        <begin position="49"/>
        <end position="69"/>
    </location>
</feature>